<dbReference type="Gene3D" id="1.20.120.450">
    <property type="entry name" value="dinb family like domain"/>
    <property type="match status" value="1"/>
</dbReference>
<dbReference type="InterPro" id="IPR017517">
    <property type="entry name" value="Maleyloyr_isom"/>
</dbReference>
<sequence>MTVRCSLCCERSVGAYSVAVPTSPSSDASREAAMAATVSEQRWRVARTALAEQTDRFLDLVRATPPEAMATAHWSVADTLAHVGSLAWYYACLVDPDHPPLPVPGLHRQLPDVTVDTVADFNDVLLRHLTEREPQALADRLRADVGRLLAVCEGQRPDETVPWLGGARVPLAGLCAHLVNELLIHGHDVARVAGRPWSLPGRDAALFMELFVAGVVRHGYGRLIDGGAPPSERPVVVEFRSAYAAPVRLLLHRGRMTFADPAARADARIDHDPGTLNLMMFGRVSRARAVLTGKVRVSGRRPWLLPAFLRKFRTPS</sequence>
<reference evidence="1" key="1">
    <citation type="submission" date="2023-09" db="EMBL/GenBank/DDBJ databases">
        <title>30 novel species of actinomycetes from the DSMZ collection.</title>
        <authorList>
            <person name="Nouioui I."/>
        </authorList>
    </citation>
    <scope>NUCLEOTIDE SEQUENCE</scope>
    <source>
        <strain evidence="1">DSM 115977</strain>
    </source>
</reference>
<gene>
    <name evidence="1" type="ORF">RM555_05775</name>
</gene>
<protein>
    <submittedName>
        <fullName evidence="1">Maleylpyruvate isomerase family mycothiol-dependent enzyme</fullName>
    </submittedName>
</protein>
<name>A0ABU2WSD9_9ACTN</name>
<organism evidence="1 2">
    <name type="scientific">Micromonospora reichwaldensis</name>
    <dbReference type="NCBI Taxonomy" id="3075516"/>
    <lineage>
        <taxon>Bacteria</taxon>
        <taxon>Bacillati</taxon>
        <taxon>Actinomycetota</taxon>
        <taxon>Actinomycetes</taxon>
        <taxon>Micromonosporales</taxon>
        <taxon>Micromonosporaceae</taxon>
        <taxon>Micromonospora</taxon>
    </lineage>
</organism>
<evidence type="ECO:0000313" key="1">
    <source>
        <dbReference type="EMBL" id="MDT0528503.1"/>
    </source>
</evidence>
<dbReference type="EMBL" id="JAVRFL010000005">
    <property type="protein sequence ID" value="MDT0528503.1"/>
    <property type="molecule type" value="Genomic_DNA"/>
</dbReference>
<dbReference type="InterPro" id="IPR034660">
    <property type="entry name" value="DinB/YfiT-like"/>
</dbReference>
<dbReference type="GO" id="GO:0016853">
    <property type="term" value="F:isomerase activity"/>
    <property type="evidence" value="ECO:0007669"/>
    <property type="project" value="UniProtKB-KW"/>
</dbReference>
<dbReference type="NCBIfam" id="TIGR03083">
    <property type="entry name" value="maleylpyruvate isomerase family mycothiol-dependent enzyme"/>
    <property type="match status" value="1"/>
</dbReference>
<keyword evidence="2" id="KW-1185">Reference proteome</keyword>
<dbReference type="RefSeq" id="WP_311410788.1">
    <property type="nucleotide sequence ID" value="NZ_JAVRFL010000005.1"/>
</dbReference>
<keyword evidence="1" id="KW-0413">Isomerase</keyword>
<evidence type="ECO:0000313" key="2">
    <source>
        <dbReference type="Proteomes" id="UP001180973"/>
    </source>
</evidence>
<dbReference type="SUPFAM" id="SSF109854">
    <property type="entry name" value="DinB/YfiT-like putative metalloenzymes"/>
    <property type="match status" value="1"/>
</dbReference>
<dbReference type="Proteomes" id="UP001180973">
    <property type="component" value="Unassembled WGS sequence"/>
</dbReference>
<proteinExistence type="predicted"/>
<comment type="caution">
    <text evidence="1">The sequence shown here is derived from an EMBL/GenBank/DDBJ whole genome shotgun (WGS) entry which is preliminary data.</text>
</comment>
<accession>A0ABU2WSD9</accession>